<feature type="compositionally biased region" description="Low complexity" evidence="2">
    <location>
        <begin position="514"/>
        <end position="527"/>
    </location>
</feature>
<dbReference type="GeneID" id="101860959"/>
<keyword evidence="3" id="KW-0472">Membrane</keyword>
<proteinExistence type="inferred from homology"/>
<sequence>MPLEVTYFFSVLPFPLFVALLGSVLLSVGVFLKNIFNMAPTELPGLYYRESPLNAHVLAKCKLKERQFSPCPWLGHRHVQTLLPAILPKPDVTFEREYLQMRDKGVVALDWVVCPQAKPKKRRATVLLVLPALTDGALSVTGICHTASGRGMRVVVFNRRGHGGSVLTTPRLQSFGDPSDLRQVVKYIRQRLPKAPVAAVAYGTGCGLLMSYLGEFGSSALLTVGACISPCYDVPLRFSSAISNLYDLVLLVRLKTLLFRHAKALSTVLEVDKAVSAWNFSDLDLSLFCPLYGYQDVEQFWEMNNPIRDVDDIEVPLLCINSLDDPTCQCADIPFDLFKCYPNFLLAVTSKGGHCGFLEGFPPKSWADSLCLDYAEAVVEFTAKSTQQQQQQQQKEQQQLQVKVNESSAAALMAEDAPLSPHSGRGPASPTSRKRSSSTAGQPAEPTDPVVQPSPTKRIPTGGSSSANATEPAPSSSIHIGGPDICTESFKSYRVRGNIRSSSESDTTDELSSGDESLSDPSSETSSNHSPCGEYMDLSVDRSIS</sequence>
<dbReference type="RefSeq" id="XP_012935130.1">
    <property type="nucleotide sequence ID" value="XM_013079676.2"/>
</dbReference>
<evidence type="ECO:0000256" key="3">
    <source>
        <dbReference type="SAM" id="Phobius"/>
    </source>
</evidence>
<dbReference type="InterPro" id="IPR029058">
    <property type="entry name" value="AB_hydrolase_fold"/>
</dbReference>
<keyword evidence="3" id="KW-0812">Transmembrane</keyword>
<dbReference type="Proteomes" id="UP000694888">
    <property type="component" value="Unplaced"/>
</dbReference>
<feature type="region of interest" description="Disordered" evidence="2">
    <location>
        <begin position="415"/>
        <end position="485"/>
    </location>
</feature>
<comment type="similarity">
    <text evidence="1">Belongs to the AB hydrolase superfamily. AB hydrolase 4 family.</text>
</comment>
<dbReference type="SUPFAM" id="SSF53474">
    <property type="entry name" value="alpha/beta-Hydrolases"/>
    <property type="match status" value="1"/>
</dbReference>
<dbReference type="PANTHER" id="PTHR10794:SF93">
    <property type="entry name" value="SERINE AMINOPEPTIDASE S33 DOMAIN-CONTAINING PROTEIN"/>
    <property type="match status" value="1"/>
</dbReference>
<protein>
    <submittedName>
        <fullName evidence="5">Protein ABHD15</fullName>
    </submittedName>
</protein>
<evidence type="ECO:0000313" key="5">
    <source>
        <dbReference type="RefSeq" id="XP_012935130.1"/>
    </source>
</evidence>
<gene>
    <name evidence="5" type="primary">LOC101860959</name>
</gene>
<organism evidence="4 5">
    <name type="scientific">Aplysia californica</name>
    <name type="common">California sea hare</name>
    <dbReference type="NCBI Taxonomy" id="6500"/>
    <lineage>
        <taxon>Eukaryota</taxon>
        <taxon>Metazoa</taxon>
        <taxon>Spiralia</taxon>
        <taxon>Lophotrochozoa</taxon>
        <taxon>Mollusca</taxon>
        <taxon>Gastropoda</taxon>
        <taxon>Heterobranchia</taxon>
        <taxon>Euthyneura</taxon>
        <taxon>Tectipleura</taxon>
        <taxon>Aplysiida</taxon>
        <taxon>Aplysioidea</taxon>
        <taxon>Aplysiidae</taxon>
        <taxon>Aplysia</taxon>
    </lineage>
</organism>
<accession>A0ABM0ZV67</accession>
<dbReference type="Gene3D" id="3.40.50.1820">
    <property type="entry name" value="alpha/beta hydrolase"/>
    <property type="match status" value="1"/>
</dbReference>
<evidence type="ECO:0000256" key="1">
    <source>
        <dbReference type="ARBA" id="ARBA00010884"/>
    </source>
</evidence>
<keyword evidence="4" id="KW-1185">Reference proteome</keyword>
<dbReference type="InterPro" id="IPR050960">
    <property type="entry name" value="AB_hydrolase_4_sf"/>
</dbReference>
<feature type="transmembrane region" description="Helical" evidence="3">
    <location>
        <begin position="6"/>
        <end position="32"/>
    </location>
</feature>
<keyword evidence="3" id="KW-1133">Transmembrane helix</keyword>
<reference evidence="5" key="1">
    <citation type="submission" date="2025-08" db="UniProtKB">
        <authorList>
            <consortium name="RefSeq"/>
        </authorList>
    </citation>
    <scope>IDENTIFICATION</scope>
</reference>
<name>A0ABM0ZV67_APLCA</name>
<evidence type="ECO:0000313" key="4">
    <source>
        <dbReference type="Proteomes" id="UP000694888"/>
    </source>
</evidence>
<feature type="region of interest" description="Disordered" evidence="2">
    <location>
        <begin position="497"/>
        <end position="545"/>
    </location>
</feature>
<feature type="compositionally biased region" description="Polar residues" evidence="2">
    <location>
        <begin position="462"/>
        <end position="478"/>
    </location>
</feature>
<evidence type="ECO:0000256" key="2">
    <source>
        <dbReference type="SAM" id="MobiDB-lite"/>
    </source>
</evidence>
<dbReference type="PANTHER" id="PTHR10794">
    <property type="entry name" value="ABHYDROLASE DOMAIN-CONTAINING PROTEIN"/>
    <property type="match status" value="1"/>
</dbReference>